<evidence type="ECO:0000313" key="3">
    <source>
        <dbReference type="Proteomes" id="UP000474957"/>
    </source>
</evidence>
<organism evidence="2 3">
    <name type="scientific">Halovulum marinum</name>
    <dbReference type="NCBI Taxonomy" id="2662447"/>
    <lineage>
        <taxon>Bacteria</taxon>
        <taxon>Pseudomonadati</taxon>
        <taxon>Pseudomonadota</taxon>
        <taxon>Alphaproteobacteria</taxon>
        <taxon>Rhodobacterales</taxon>
        <taxon>Paracoccaceae</taxon>
        <taxon>Halovulum</taxon>
    </lineage>
</organism>
<feature type="transmembrane region" description="Helical" evidence="1">
    <location>
        <begin position="65"/>
        <end position="83"/>
    </location>
</feature>
<dbReference type="AlphaFoldDB" id="A0A6L5Z6U7"/>
<name>A0A6L5Z6U7_9RHOB</name>
<keyword evidence="3" id="KW-1185">Reference proteome</keyword>
<feature type="transmembrane region" description="Helical" evidence="1">
    <location>
        <begin position="6"/>
        <end position="24"/>
    </location>
</feature>
<sequence>MLQILGQGGVLTLAAIGLLAWGFARVLDAPRWSGRAILLALVLVALAGLLLLPPEAPFRQSVQGTVRFALVAGIVAVPVLVYRRGLRRLRARRAPAAAPAGITGHTVLVDETRALAADLDAALDSAPPQRLGLVHRAADGGLLAGAAVTLTGSRATLAPLWWDEAADSAEVVAPLLDAAAAEARRRGAHLLAAETGLPRIARALIAQGFTRTETGPPQRLIRELP</sequence>
<keyword evidence="1" id="KW-0812">Transmembrane</keyword>
<gene>
    <name evidence="2" type="ORF">GE300_22385</name>
</gene>
<dbReference type="EMBL" id="WIND01000073">
    <property type="protein sequence ID" value="MSU92281.1"/>
    <property type="molecule type" value="Genomic_DNA"/>
</dbReference>
<comment type="caution">
    <text evidence="2">The sequence shown here is derived from an EMBL/GenBank/DDBJ whole genome shotgun (WGS) entry which is preliminary data.</text>
</comment>
<dbReference type="RefSeq" id="WP_154449775.1">
    <property type="nucleotide sequence ID" value="NZ_WIND01000073.1"/>
</dbReference>
<accession>A0A6L5Z6U7</accession>
<evidence type="ECO:0000313" key="2">
    <source>
        <dbReference type="EMBL" id="MSU92281.1"/>
    </source>
</evidence>
<feature type="transmembrane region" description="Helical" evidence="1">
    <location>
        <begin position="36"/>
        <end position="53"/>
    </location>
</feature>
<protein>
    <submittedName>
        <fullName evidence="2">Uncharacterized protein</fullName>
    </submittedName>
</protein>
<reference evidence="2 3" key="1">
    <citation type="submission" date="2019-10" db="EMBL/GenBank/DDBJ databases">
        <title>Cognatihalovulum marinum gen. nov. sp. nov., a new member of the family Rhodobacteraceae isolated from deep seawater of the Northwest Indian Ocean.</title>
        <authorList>
            <person name="Ruan C."/>
            <person name="Wang J."/>
            <person name="Zheng X."/>
            <person name="Song L."/>
            <person name="Zhu Y."/>
            <person name="Huang Y."/>
            <person name="Lu Z."/>
            <person name="Du W."/>
            <person name="Huang L."/>
            <person name="Dai X."/>
        </authorList>
    </citation>
    <scope>NUCLEOTIDE SEQUENCE [LARGE SCALE GENOMIC DNA]</scope>
    <source>
        <strain evidence="2 3">2CG4</strain>
    </source>
</reference>
<keyword evidence="1" id="KW-1133">Transmembrane helix</keyword>
<keyword evidence="1" id="KW-0472">Membrane</keyword>
<evidence type="ECO:0000256" key="1">
    <source>
        <dbReference type="SAM" id="Phobius"/>
    </source>
</evidence>
<dbReference type="Proteomes" id="UP000474957">
    <property type="component" value="Unassembled WGS sequence"/>
</dbReference>
<proteinExistence type="predicted"/>